<name>A0A379N5C8_9PROT</name>
<dbReference type="GeneID" id="99634019"/>
<reference evidence="1 2" key="1">
    <citation type="submission" date="2018-06" db="EMBL/GenBank/DDBJ databases">
        <authorList>
            <consortium name="Pathogen Informatics"/>
            <person name="Doyle S."/>
        </authorList>
    </citation>
    <scope>NUCLEOTIDE SEQUENCE [LARGE SCALE GENOMIC DNA]</scope>
    <source>
        <strain evidence="1 2">NCTC13291</strain>
    </source>
</reference>
<dbReference type="InterPro" id="IPR009078">
    <property type="entry name" value="Ferritin-like_SF"/>
</dbReference>
<proteinExistence type="predicted"/>
<accession>A0A379N5C8</accession>
<dbReference type="Proteomes" id="UP000254919">
    <property type="component" value="Unassembled WGS sequence"/>
</dbReference>
<dbReference type="RefSeq" id="WP_237719347.1">
    <property type="nucleotide sequence ID" value="NZ_AP031462.1"/>
</dbReference>
<dbReference type="EMBL" id="UGVN01000001">
    <property type="protein sequence ID" value="SUE41395.1"/>
    <property type="molecule type" value="Genomic_DNA"/>
</dbReference>
<evidence type="ECO:0000313" key="1">
    <source>
        <dbReference type="EMBL" id="SUE41395.1"/>
    </source>
</evidence>
<evidence type="ECO:0000313" key="2">
    <source>
        <dbReference type="Proteomes" id="UP000254919"/>
    </source>
</evidence>
<gene>
    <name evidence="1" type="ORF">NCTC13291_02982</name>
</gene>
<dbReference type="SUPFAM" id="SSF47240">
    <property type="entry name" value="Ferritin-like"/>
    <property type="match status" value="1"/>
</dbReference>
<evidence type="ECO:0008006" key="3">
    <source>
        <dbReference type="Google" id="ProtNLM"/>
    </source>
</evidence>
<dbReference type="AlphaFoldDB" id="A0A379N5C8"/>
<organism evidence="1 2">
    <name type="scientific">Roseomonas mucosa</name>
    <dbReference type="NCBI Taxonomy" id="207340"/>
    <lineage>
        <taxon>Bacteria</taxon>
        <taxon>Pseudomonadati</taxon>
        <taxon>Pseudomonadota</taxon>
        <taxon>Alphaproteobacteria</taxon>
        <taxon>Acetobacterales</taxon>
        <taxon>Roseomonadaceae</taxon>
        <taxon>Roseomonas</taxon>
    </lineage>
</organism>
<sequence length="328" mass="37299">MSSRPVPPGAFDGNAEHPAEWDVPLNSMIVAAADRTARYWTFGKPGRIRIGSHDHMIMFARMLLETHNPYKPRVLDWPKLDPEAHARLTGLPIWDIAVQTEGRASLRVLDYAAAIEDPLLKEAMVMDGNEEARHKVVLSNLVEAYGVVLEPEPEYTGFKDTEWGWMRTGYSECIDSFFAFGLFEAARRSGFFPPDLVETFEPVIQEESRHILFFANWAAWKRRQQPWWRKPYFLAKTAAVWAVLVWDRLVMARDMSGASKDTNFTANSQSIGVSMSAAELIDICLAENDRRLGGYDPRLLRPTTVPFVIRIARRFMRGPKQKEAAQAA</sequence>
<protein>
    <recommendedName>
        <fullName evidence="3">Aminomethyltransferase</fullName>
    </recommendedName>
</protein>